<evidence type="ECO:0000313" key="11">
    <source>
        <dbReference type="EMBL" id="QOV21123.1"/>
    </source>
</evidence>
<dbReference type="PANTHER" id="PTHR34353:SF2">
    <property type="entry name" value="CRISPR-ASSOCIATED ENDONUCLEASE CAS1 1"/>
    <property type="match status" value="1"/>
</dbReference>
<evidence type="ECO:0000256" key="8">
    <source>
        <dbReference type="ARBA" id="ARBA00023211"/>
    </source>
</evidence>
<evidence type="ECO:0000256" key="9">
    <source>
        <dbReference type="ARBA" id="ARBA00038592"/>
    </source>
</evidence>
<keyword evidence="6 10" id="KW-0051">Antiviral defense</keyword>
<dbReference type="HAMAP" id="MF_01470">
    <property type="entry name" value="Cas1"/>
    <property type="match status" value="1"/>
</dbReference>
<dbReference type="RefSeq" id="WP_200986775.1">
    <property type="nucleotide sequence ID" value="NZ_CP063311.1"/>
</dbReference>
<dbReference type="NCBIfam" id="TIGR00287">
    <property type="entry name" value="cas1"/>
    <property type="match status" value="1"/>
</dbReference>
<dbReference type="InterPro" id="IPR002729">
    <property type="entry name" value="CRISPR-assoc_Cas1"/>
</dbReference>
<protein>
    <recommendedName>
        <fullName evidence="10">CRISPR-associated endonuclease Cas1</fullName>
        <ecNumber evidence="10">3.1.-.-</ecNumber>
    </recommendedName>
</protein>
<keyword evidence="5 10" id="KW-0460">Magnesium</keyword>
<dbReference type="GO" id="GO:0046872">
    <property type="term" value="F:metal ion binding"/>
    <property type="evidence" value="ECO:0007669"/>
    <property type="project" value="UniProtKB-UniRule"/>
</dbReference>
<evidence type="ECO:0000256" key="4">
    <source>
        <dbReference type="ARBA" id="ARBA00022801"/>
    </source>
</evidence>
<evidence type="ECO:0000256" key="1">
    <source>
        <dbReference type="ARBA" id="ARBA00022722"/>
    </source>
</evidence>
<keyword evidence="7 10" id="KW-0238">DNA-binding</keyword>
<evidence type="ECO:0000256" key="2">
    <source>
        <dbReference type="ARBA" id="ARBA00022723"/>
    </source>
</evidence>
<dbReference type="GO" id="GO:0003677">
    <property type="term" value="F:DNA binding"/>
    <property type="evidence" value="ECO:0007669"/>
    <property type="project" value="UniProtKB-KW"/>
</dbReference>
<dbReference type="Proteomes" id="UP000593846">
    <property type="component" value="Chromosome"/>
</dbReference>
<evidence type="ECO:0000256" key="7">
    <source>
        <dbReference type="ARBA" id="ARBA00023125"/>
    </source>
</evidence>
<dbReference type="GO" id="GO:0043571">
    <property type="term" value="P:maintenance of CRISPR repeat elements"/>
    <property type="evidence" value="ECO:0007669"/>
    <property type="project" value="UniProtKB-UniRule"/>
</dbReference>
<keyword evidence="12" id="KW-1185">Reference proteome</keyword>
<sequence length="330" mass="37699">MQTLYVSEQSCYVCLQQESLIVKQGETLYGEVQLPLLEQILIFGYSQVTTQAIRACLSRDIPIGYLSRMGYCYGRILPISRGYRQLSRYQQQLSPVDKLITARAIVQGKLKNSRVLLRRHKKTKESEVLETVLQSLDYLAEEAVKADTWQKLMGLEGAGAAQYFTAFSTCLTHPDFIFSGRSRRPPGNPVNAMLSFGYQVLWNHLLALIEIQGLDPYYGCLHQGHDGHAALASDLIEEFRAPLVDSLVLWLINRHIVDAGDDFEFKNGGCYLNNSGRKKFLRAFVQRMTAEIQTDEGIKQPKWDLLTQQVRAFKQFVYNPSHCYQPYRID</sequence>
<dbReference type="Pfam" id="PF01867">
    <property type="entry name" value="Cas_Cas1"/>
    <property type="match status" value="1"/>
</dbReference>
<evidence type="ECO:0000313" key="12">
    <source>
        <dbReference type="Proteomes" id="UP000593846"/>
    </source>
</evidence>
<keyword evidence="2 10" id="KW-0479">Metal-binding</keyword>
<dbReference type="Gene3D" id="3.100.10.20">
    <property type="entry name" value="CRISPR-associated endonuclease Cas1, N-terminal domain"/>
    <property type="match status" value="1"/>
</dbReference>
<dbReference type="GO" id="GO:0016787">
    <property type="term" value="F:hydrolase activity"/>
    <property type="evidence" value="ECO:0007669"/>
    <property type="project" value="UniProtKB-KW"/>
</dbReference>
<dbReference type="CDD" id="cd09634">
    <property type="entry name" value="Cas1_I-II-III"/>
    <property type="match status" value="1"/>
</dbReference>
<comment type="function">
    <text evidence="10">CRISPR (clustered regularly interspaced short palindromic repeat), is an adaptive immune system that provides protection against mobile genetic elements (viruses, transposable elements and conjugative plasmids). CRISPR clusters contain spacers, sequences complementary to antecedent mobile elements, and target invading nucleic acids. CRISPR clusters are transcribed and processed into CRISPR RNA (crRNA). Acts as a dsDNA endonuclease. Involved in the integration of spacer DNA into the CRISPR cassette.</text>
</comment>
<comment type="similarity">
    <text evidence="10">Belongs to the CRISPR-associated endonuclease Cas1 family.</text>
</comment>
<organism evidence="11 12">
    <name type="scientific">Anabaenopsis elenkinii CCIBt3563</name>
    <dbReference type="NCBI Taxonomy" id="2779889"/>
    <lineage>
        <taxon>Bacteria</taxon>
        <taxon>Bacillati</taxon>
        <taxon>Cyanobacteriota</taxon>
        <taxon>Cyanophyceae</taxon>
        <taxon>Nostocales</taxon>
        <taxon>Nodulariaceae</taxon>
        <taxon>Anabaenopsis</taxon>
    </lineage>
</organism>
<keyword evidence="1 10" id="KW-0540">Nuclease</keyword>
<evidence type="ECO:0000256" key="5">
    <source>
        <dbReference type="ARBA" id="ARBA00022842"/>
    </source>
</evidence>
<feature type="binding site" evidence="10">
    <location>
        <position position="222"/>
    </location>
    <ligand>
        <name>Mn(2+)</name>
        <dbReference type="ChEBI" id="CHEBI:29035"/>
    </ligand>
</feature>
<dbReference type="InterPro" id="IPR050646">
    <property type="entry name" value="Cas1"/>
</dbReference>
<keyword evidence="4 10" id="KW-0378">Hydrolase</keyword>
<evidence type="ECO:0000256" key="10">
    <source>
        <dbReference type="HAMAP-Rule" id="MF_01470"/>
    </source>
</evidence>
<comment type="subunit">
    <text evidence="9 10">Homodimer, forms a heterotetramer with a Cas2 homodimer.</text>
</comment>
<dbReference type="InterPro" id="IPR042206">
    <property type="entry name" value="CRISPR-assoc_Cas1_C"/>
</dbReference>
<dbReference type="InterPro" id="IPR042211">
    <property type="entry name" value="CRISPR-assoc_Cas1_N"/>
</dbReference>
<evidence type="ECO:0000256" key="6">
    <source>
        <dbReference type="ARBA" id="ARBA00023118"/>
    </source>
</evidence>
<keyword evidence="8 10" id="KW-0464">Manganese</keyword>
<dbReference type="GO" id="GO:0051607">
    <property type="term" value="P:defense response to virus"/>
    <property type="evidence" value="ECO:0007669"/>
    <property type="project" value="UniProtKB-UniRule"/>
</dbReference>
<proteinExistence type="inferred from homology"/>
<dbReference type="EMBL" id="CP063311">
    <property type="protein sequence ID" value="QOV21123.1"/>
    <property type="molecule type" value="Genomic_DNA"/>
</dbReference>
<dbReference type="EC" id="3.1.-.-" evidence="10"/>
<dbReference type="AlphaFoldDB" id="A0A7U3RYA2"/>
<reference evidence="12" key="1">
    <citation type="submission" date="2020-10" db="EMBL/GenBank/DDBJ databases">
        <title>Genome-based taxonomic classification of the species Anabaenopsis elenkinii.</title>
        <authorList>
            <person name="Delbaje E."/>
            <person name="Andreote A.P.D."/>
            <person name="Pellegrinetti T.A."/>
            <person name="Cruz R.B."/>
            <person name="Branco L.H.Z."/>
            <person name="Fiore M.F."/>
        </authorList>
    </citation>
    <scope>NUCLEOTIDE SEQUENCE [LARGE SCALE GENOMIC DNA]</scope>
    <source>
        <strain evidence="12">CCIBt3563</strain>
    </source>
</reference>
<feature type="binding site" evidence="10">
    <location>
        <position position="237"/>
    </location>
    <ligand>
        <name>Mn(2+)</name>
        <dbReference type="ChEBI" id="CHEBI:29035"/>
    </ligand>
</feature>
<dbReference type="KEGG" id="aee:IM676_09945"/>
<dbReference type="Gene3D" id="1.20.120.920">
    <property type="entry name" value="CRISPR-associated endonuclease Cas1, C-terminal domain"/>
    <property type="match status" value="1"/>
</dbReference>
<feature type="binding site" evidence="10">
    <location>
        <position position="156"/>
    </location>
    <ligand>
        <name>Mn(2+)</name>
        <dbReference type="ChEBI" id="CHEBI:29035"/>
    </ligand>
</feature>
<keyword evidence="3 10" id="KW-0255">Endonuclease</keyword>
<accession>A0A7U3RYA2</accession>
<dbReference type="PANTHER" id="PTHR34353">
    <property type="entry name" value="CRISPR-ASSOCIATED ENDONUCLEASE CAS1 1"/>
    <property type="match status" value="1"/>
</dbReference>
<name>A0A7U3RYA2_9CYAN</name>
<gene>
    <name evidence="10 11" type="primary">cas1</name>
    <name evidence="11" type="ORF">IM676_09945</name>
</gene>
<comment type="cofactor">
    <cofactor evidence="10">
        <name>Mg(2+)</name>
        <dbReference type="ChEBI" id="CHEBI:18420"/>
    </cofactor>
    <cofactor evidence="10">
        <name>Mn(2+)</name>
        <dbReference type="ChEBI" id="CHEBI:29035"/>
    </cofactor>
</comment>
<evidence type="ECO:0000256" key="3">
    <source>
        <dbReference type="ARBA" id="ARBA00022759"/>
    </source>
</evidence>
<dbReference type="GO" id="GO:0004519">
    <property type="term" value="F:endonuclease activity"/>
    <property type="evidence" value="ECO:0007669"/>
    <property type="project" value="UniProtKB-UniRule"/>
</dbReference>